<protein>
    <submittedName>
        <fullName evidence="3">Uncharacterized protein</fullName>
    </submittedName>
</protein>
<sequence>MTSGIQLQNRRYTARVESLITSDDQLQPMLSMVFDGHDELVRQMMFSAQFGNAEYRAAI</sequence>
<name>A0A6J5RZF6_9CAUD</name>
<reference evidence="3" key="1">
    <citation type="submission" date="2020-05" db="EMBL/GenBank/DDBJ databases">
        <authorList>
            <person name="Chiriac C."/>
            <person name="Salcher M."/>
            <person name="Ghai R."/>
            <person name="Kavagutti S V."/>
        </authorList>
    </citation>
    <scope>NUCLEOTIDE SEQUENCE</scope>
</reference>
<dbReference type="EMBL" id="LR797281">
    <property type="protein sequence ID" value="CAB4199038.1"/>
    <property type="molecule type" value="Genomic_DNA"/>
</dbReference>
<gene>
    <name evidence="2" type="ORF">UFOVP1091_32</name>
    <name evidence="3" type="ORF">UFOVP1335_14</name>
    <name evidence="4" type="ORF">UFOVP1445_32</name>
    <name evidence="1" type="ORF">UFOVP914_35</name>
</gene>
<evidence type="ECO:0000313" key="2">
    <source>
        <dbReference type="EMBL" id="CAB4183026.1"/>
    </source>
</evidence>
<accession>A0A6J5RZF6</accession>
<evidence type="ECO:0000313" key="4">
    <source>
        <dbReference type="EMBL" id="CAB4212751.1"/>
    </source>
</evidence>
<organism evidence="3">
    <name type="scientific">uncultured Caudovirales phage</name>
    <dbReference type="NCBI Taxonomy" id="2100421"/>
    <lineage>
        <taxon>Viruses</taxon>
        <taxon>Duplodnaviria</taxon>
        <taxon>Heunggongvirae</taxon>
        <taxon>Uroviricota</taxon>
        <taxon>Caudoviricetes</taxon>
        <taxon>Peduoviridae</taxon>
        <taxon>Maltschvirus</taxon>
        <taxon>Maltschvirus maltsch</taxon>
    </lineage>
</organism>
<evidence type="ECO:0000313" key="1">
    <source>
        <dbReference type="EMBL" id="CAB4171288.1"/>
    </source>
</evidence>
<dbReference type="EMBL" id="LR796864">
    <property type="protein sequence ID" value="CAB4171288.1"/>
    <property type="molecule type" value="Genomic_DNA"/>
</dbReference>
<proteinExistence type="predicted"/>
<dbReference type="EMBL" id="LR797033">
    <property type="protein sequence ID" value="CAB4183026.1"/>
    <property type="molecule type" value="Genomic_DNA"/>
</dbReference>
<dbReference type="EMBL" id="LR797381">
    <property type="protein sequence ID" value="CAB4212751.1"/>
    <property type="molecule type" value="Genomic_DNA"/>
</dbReference>
<evidence type="ECO:0000313" key="3">
    <source>
        <dbReference type="EMBL" id="CAB4199038.1"/>
    </source>
</evidence>